<evidence type="ECO:0000256" key="3">
    <source>
        <dbReference type="ARBA" id="ARBA00022475"/>
    </source>
</evidence>
<dbReference type="Pfam" id="PF03994">
    <property type="entry name" value="DUF350"/>
    <property type="match status" value="1"/>
</dbReference>
<reference evidence="8 9" key="1">
    <citation type="journal article" date="2015" name="J. Biotechnol.">
        <title>Complete genome sequence of Paenibacillus beijingensis 7188(T) (=DSM 24997(T)), a novel rhizobacterium from jujube garden soil.</title>
        <authorList>
            <person name="Kwak Y."/>
            <person name="Shin J.H."/>
        </authorList>
    </citation>
    <scope>NUCLEOTIDE SEQUENCE [LARGE SCALE GENOMIC DNA]</scope>
    <source>
        <strain evidence="8 9">DSM 24997</strain>
    </source>
</reference>
<feature type="transmembrane region" description="Helical" evidence="7">
    <location>
        <begin position="113"/>
        <end position="132"/>
    </location>
</feature>
<dbReference type="RefSeq" id="WP_045668777.1">
    <property type="nucleotide sequence ID" value="NZ_CP011058.1"/>
</dbReference>
<keyword evidence="3" id="KW-1003">Cell membrane</keyword>
<dbReference type="HOGENOM" id="CLU_1891992_0_0_9"/>
<gene>
    <name evidence="8" type="ORF">VN24_00240</name>
</gene>
<comment type="subcellular location">
    <subcellularLocation>
        <location evidence="1">Cell membrane</location>
        <topology evidence="1">Multi-pass membrane protein</topology>
    </subcellularLocation>
</comment>
<dbReference type="AlphaFoldDB" id="A0A0D5NEE5"/>
<dbReference type="Proteomes" id="UP000032633">
    <property type="component" value="Chromosome"/>
</dbReference>
<comment type="similarity">
    <text evidence="2">Belongs to the UPF0719 family.</text>
</comment>
<evidence type="ECO:0000313" key="8">
    <source>
        <dbReference type="EMBL" id="AJY73342.1"/>
    </source>
</evidence>
<keyword evidence="5 7" id="KW-1133">Transmembrane helix</keyword>
<protein>
    <submittedName>
        <fullName evidence="8">Cell surface protein</fullName>
    </submittedName>
</protein>
<dbReference type="KEGG" id="pbj:VN24_00240"/>
<organism evidence="8 9">
    <name type="scientific">Paenibacillus beijingensis</name>
    <dbReference type="NCBI Taxonomy" id="1126833"/>
    <lineage>
        <taxon>Bacteria</taxon>
        <taxon>Bacillati</taxon>
        <taxon>Bacillota</taxon>
        <taxon>Bacilli</taxon>
        <taxon>Bacillales</taxon>
        <taxon>Paenibacillaceae</taxon>
        <taxon>Paenibacillus</taxon>
    </lineage>
</organism>
<keyword evidence="4 7" id="KW-0812">Transmembrane</keyword>
<feature type="transmembrane region" description="Helical" evidence="7">
    <location>
        <begin position="6"/>
        <end position="30"/>
    </location>
</feature>
<keyword evidence="6 7" id="KW-0472">Membrane</keyword>
<dbReference type="PATRIC" id="fig|1126833.4.peg.57"/>
<reference evidence="9" key="2">
    <citation type="submission" date="2015-03" db="EMBL/GenBank/DDBJ databases">
        <title>Genome sequence of Paenibacillus beijingensis strain DSM 24997T.</title>
        <authorList>
            <person name="Kwak Y."/>
            <person name="Shin J.-H."/>
        </authorList>
    </citation>
    <scope>NUCLEOTIDE SEQUENCE [LARGE SCALE GENOMIC DNA]</scope>
    <source>
        <strain evidence="9">DSM 24997</strain>
    </source>
</reference>
<dbReference type="STRING" id="1126833.VN24_00240"/>
<sequence>MTLQLLVGTVLWIAGGAALLAVLMFVDSLFTRYKDLEEMRKGNVAVTTRFVLKLLAQTVVLARSIYTSEEWWEALIVSIIAFLILLALEWIVHTLLRKIAGFRLDDGTRDGKMAYALLSGSLHFAGGLLVAATL</sequence>
<evidence type="ECO:0000256" key="7">
    <source>
        <dbReference type="SAM" id="Phobius"/>
    </source>
</evidence>
<keyword evidence="9" id="KW-1185">Reference proteome</keyword>
<evidence type="ECO:0000256" key="5">
    <source>
        <dbReference type="ARBA" id="ARBA00022989"/>
    </source>
</evidence>
<accession>A0A0D5NEE5</accession>
<dbReference type="EMBL" id="CP011058">
    <property type="protein sequence ID" value="AJY73342.1"/>
    <property type="molecule type" value="Genomic_DNA"/>
</dbReference>
<dbReference type="InterPro" id="IPR007140">
    <property type="entry name" value="DUF350"/>
</dbReference>
<proteinExistence type="inferred from homology"/>
<feature type="transmembrane region" description="Helical" evidence="7">
    <location>
        <begin position="72"/>
        <end position="92"/>
    </location>
</feature>
<evidence type="ECO:0000256" key="2">
    <source>
        <dbReference type="ARBA" id="ARBA00005779"/>
    </source>
</evidence>
<evidence type="ECO:0000256" key="6">
    <source>
        <dbReference type="ARBA" id="ARBA00023136"/>
    </source>
</evidence>
<name>A0A0D5NEE5_9BACL</name>
<evidence type="ECO:0000256" key="1">
    <source>
        <dbReference type="ARBA" id="ARBA00004651"/>
    </source>
</evidence>
<evidence type="ECO:0000313" key="9">
    <source>
        <dbReference type="Proteomes" id="UP000032633"/>
    </source>
</evidence>
<evidence type="ECO:0000256" key="4">
    <source>
        <dbReference type="ARBA" id="ARBA00022692"/>
    </source>
</evidence>
<dbReference type="GO" id="GO:0005886">
    <property type="term" value="C:plasma membrane"/>
    <property type="evidence" value="ECO:0007669"/>
    <property type="project" value="UniProtKB-SubCell"/>
</dbReference>